<feature type="transmembrane region" description="Helical" evidence="1">
    <location>
        <begin position="428"/>
        <end position="451"/>
    </location>
</feature>
<sequence length="1049" mass="113677">MIRLIQLALRKPIAIIVAVVAVIFFGIMSIRKSALDIFPAVNAPTIYVAQTYGGLSPQQVEGFITSYYEYHFLYITGIKAVESKSIQGLALIKLQFHEGTNMAAAMAEVVSYATRARSFMPPGTVPPFVMRYDAGSVPVGQLVFTSDSRSLSEIQDLALFKVRPMFAALAGVSAPPPFGGNQRTVLVKADPERLRSYHLTAEEVVAAIAKNNSIVPAGNIRVGDKALITASNSVVDNFKELENVTIKNADGVSVLVRDVASVDNGADVTTGYALINGKRSVYIPVTKRADASTWDVVQTIKKALPDMQSAIPQDIKVSYEFDQSGYVINSLRSLLFEGALGAILTGIMVLLFLRDVRSAAIVVITIPVALLTSALCLYLLGQTINIMTLGGLALAVGILVDEATVTVENIHHHIELKKSKARAIWDACAEIAVPKLLILLSVLSVFVPALFMSGVPRSMFLPLSLAVGFSMIASFLLSQTLVPVLSNWIVRPVQNSREESGLEKLKTRLSAFIQKTGKSAGLFVAAVLCLLIALTYLGYKGAGEEIFPKVSSGQMQVRLRMPVGTRIERTEDATKKLLQYFEDVAGKGNIAISSSFVGLQPPTYAINPIFLYTSGPHEALLKIKLAKSASVDEEELKEKIRDLVSKNIQGASLSFEPADLVDQVMSLGSDNPIEVVVQGKDIQQSREIASRLMKSLKEIDYLRDVQVPQPLDYPTIQINYDRVRAGQMGISVDQAGRSVIEGTSSSRFITPVYWLDKTSGTSYQVQIEYPQMGMNSTDQVEQIPVGNHNNNPVYLRDIADYKSGSSIGEYNRINQQRFITVTANIHKQHLSKAVTEINKAINKMGKLPQGVKVYMRGQSDLLTQTINELSLGLLLAIVVIGLMLTAYFQSFKLALAVLAVFPGVLAGSILLIWVTGNSINIQSFMGCIMAVGVAVANAILLVHNAEQLKTANNVNGSIGAAAARNRLRPILMTSFAMIAGMIPMALGIGESGKQTAPLAIAVIGGLLFSTFISLWLVPLVYDLQVTAKKSKQASLDPNDINSPFYDSNR</sequence>
<comment type="caution">
    <text evidence="2">The sequence shown here is derived from an EMBL/GenBank/DDBJ whole genome shotgun (WGS) entry which is preliminary data.</text>
</comment>
<feature type="transmembrane region" description="Helical" evidence="1">
    <location>
        <begin position="386"/>
        <end position="407"/>
    </location>
</feature>
<feature type="transmembrane region" description="Helical" evidence="1">
    <location>
        <begin position="921"/>
        <end position="942"/>
    </location>
</feature>
<gene>
    <name evidence="2" type="ORF">QTN47_20300</name>
</gene>
<dbReference type="Gene3D" id="3.30.70.1440">
    <property type="entry name" value="Multidrug efflux transporter AcrB pore domain"/>
    <property type="match status" value="1"/>
</dbReference>
<dbReference type="PANTHER" id="PTHR32063:SF8">
    <property type="entry name" value="CATION EFFLUX PROTEIN"/>
    <property type="match status" value="1"/>
</dbReference>
<dbReference type="Proteomes" id="UP001560573">
    <property type="component" value="Unassembled WGS sequence"/>
</dbReference>
<dbReference type="PRINTS" id="PR00702">
    <property type="entry name" value="ACRIFLAVINRP"/>
</dbReference>
<proteinExistence type="predicted"/>
<feature type="transmembrane region" description="Helical" evidence="1">
    <location>
        <begin position="463"/>
        <end position="490"/>
    </location>
</feature>
<dbReference type="SUPFAM" id="SSF82693">
    <property type="entry name" value="Multidrug efflux transporter AcrB pore domain, PN1, PN2, PC1 and PC2 subdomains"/>
    <property type="match status" value="2"/>
</dbReference>
<dbReference type="Gene3D" id="3.30.70.1320">
    <property type="entry name" value="Multidrug efflux transporter AcrB pore domain like"/>
    <property type="match status" value="1"/>
</dbReference>
<feature type="transmembrane region" description="Helical" evidence="1">
    <location>
        <begin position="869"/>
        <end position="888"/>
    </location>
</feature>
<keyword evidence="3" id="KW-1185">Reference proteome</keyword>
<keyword evidence="1" id="KW-0812">Transmembrane</keyword>
<dbReference type="Gene3D" id="3.30.70.1430">
    <property type="entry name" value="Multidrug efflux transporter AcrB pore domain"/>
    <property type="match status" value="2"/>
</dbReference>
<dbReference type="InterPro" id="IPR001036">
    <property type="entry name" value="Acrflvin-R"/>
</dbReference>
<dbReference type="Gene3D" id="3.30.2090.10">
    <property type="entry name" value="Multidrug efflux transporter AcrB TolC docking domain, DN and DC subdomains"/>
    <property type="match status" value="2"/>
</dbReference>
<protein>
    <submittedName>
        <fullName evidence="2">Efflux RND transporter permease subunit</fullName>
    </submittedName>
</protein>
<dbReference type="Pfam" id="PF00873">
    <property type="entry name" value="ACR_tran"/>
    <property type="match status" value="1"/>
</dbReference>
<dbReference type="PANTHER" id="PTHR32063">
    <property type="match status" value="1"/>
</dbReference>
<keyword evidence="1" id="KW-0472">Membrane</keyword>
<dbReference type="Gene3D" id="1.20.1640.10">
    <property type="entry name" value="Multidrug efflux transporter AcrB transmembrane domain"/>
    <property type="match status" value="2"/>
</dbReference>
<feature type="transmembrane region" description="Helical" evidence="1">
    <location>
        <begin position="12"/>
        <end position="30"/>
    </location>
</feature>
<dbReference type="SUPFAM" id="SSF82714">
    <property type="entry name" value="Multidrug efflux transporter AcrB TolC docking domain, DN and DC subdomains"/>
    <property type="match status" value="2"/>
</dbReference>
<organism evidence="2 3">
    <name type="scientific">Danxiaibacter flavus</name>
    <dbReference type="NCBI Taxonomy" id="3049108"/>
    <lineage>
        <taxon>Bacteria</taxon>
        <taxon>Pseudomonadati</taxon>
        <taxon>Bacteroidota</taxon>
        <taxon>Chitinophagia</taxon>
        <taxon>Chitinophagales</taxon>
        <taxon>Chitinophagaceae</taxon>
        <taxon>Danxiaibacter</taxon>
    </lineage>
</organism>
<reference evidence="2 3" key="1">
    <citation type="submission" date="2023-07" db="EMBL/GenBank/DDBJ databases">
        <authorList>
            <person name="Lian W.-H."/>
        </authorList>
    </citation>
    <scope>NUCLEOTIDE SEQUENCE [LARGE SCALE GENOMIC DNA]</scope>
    <source>
        <strain evidence="2 3">SYSU DXS3180</strain>
    </source>
</reference>
<accession>A0ABV3ZK01</accession>
<evidence type="ECO:0000313" key="3">
    <source>
        <dbReference type="Proteomes" id="UP001560573"/>
    </source>
</evidence>
<feature type="transmembrane region" description="Helical" evidence="1">
    <location>
        <begin position="970"/>
        <end position="989"/>
    </location>
</feature>
<evidence type="ECO:0000256" key="1">
    <source>
        <dbReference type="SAM" id="Phobius"/>
    </source>
</evidence>
<evidence type="ECO:0000313" key="2">
    <source>
        <dbReference type="EMBL" id="MEX6689860.1"/>
    </source>
</evidence>
<dbReference type="InterPro" id="IPR027463">
    <property type="entry name" value="AcrB_DN_DC_subdom"/>
</dbReference>
<feature type="transmembrane region" description="Helical" evidence="1">
    <location>
        <begin position="334"/>
        <end position="353"/>
    </location>
</feature>
<feature type="transmembrane region" description="Helical" evidence="1">
    <location>
        <begin position="995"/>
        <end position="1021"/>
    </location>
</feature>
<dbReference type="SUPFAM" id="SSF82866">
    <property type="entry name" value="Multidrug efflux transporter AcrB transmembrane domain"/>
    <property type="match status" value="2"/>
</dbReference>
<dbReference type="EMBL" id="JAULBC010000007">
    <property type="protein sequence ID" value="MEX6689860.1"/>
    <property type="molecule type" value="Genomic_DNA"/>
</dbReference>
<feature type="transmembrane region" description="Helical" evidence="1">
    <location>
        <begin position="520"/>
        <end position="539"/>
    </location>
</feature>
<name>A0ABV3ZK01_9BACT</name>
<dbReference type="RefSeq" id="WP_369331267.1">
    <property type="nucleotide sequence ID" value="NZ_JAULBC010000007.1"/>
</dbReference>
<feature type="transmembrane region" description="Helical" evidence="1">
    <location>
        <begin position="895"/>
        <end position="915"/>
    </location>
</feature>
<feature type="transmembrane region" description="Helical" evidence="1">
    <location>
        <begin position="360"/>
        <end position="380"/>
    </location>
</feature>
<keyword evidence="1" id="KW-1133">Transmembrane helix</keyword>